<reference evidence="1 2" key="1">
    <citation type="submission" date="2022-10" db="EMBL/GenBank/DDBJ databases">
        <title>The complete genomes of actinobacterial strains from the NBC collection.</title>
        <authorList>
            <person name="Joergensen T.S."/>
            <person name="Alvarez Arevalo M."/>
            <person name="Sterndorff E.B."/>
            <person name="Faurdal D."/>
            <person name="Vuksanovic O."/>
            <person name="Mourched A.-S."/>
            <person name="Charusanti P."/>
            <person name="Shaw S."/>
            <person name="Blin K."/>
            <person name="Weber T."/>
        </authorList>
    </citation>
    <scope>NUCLEOTIDE SEQUENCE [LARGE SCALE GENOMIC DNA]</scope>
    <source>
        <strain evidence="1 2">NBC 01774</strain>
    </source>
</reference>
<gene>
    <name evidence="1" type="ORF">OG863_40180</name>
</gene>
<dbReference type="EMBL" id="CP109106">
    <property type="protein sequence ID" value="WSB73664.1"/>
    <property type="molecule type" value="Genomic_DNA"/>
</dbReference>
<name>A0ABZ1FT55_9ACTN</name>
<organism evidence="1 2">
    <name type="scientific">Streptomyces decoyicus</name>
    <dbReference type="NCBI Taxonomy" id="249567"/>
    <lineage>
        <taxon>Bacteria</taxon>
        <taxon>Bacillati</taxon>
        <taxon>Actinomycetota</taxon>
        <taxon>Actinomycetes</taxon>
        <taxon>Kitasatosporales</taxon>
        <taxon>Streptomycetaceae</taxon>
        <taxon>Streptomyces</taxon>
    </lineage>
</organism>
<dbReference type="RefSeq" id="WP_326623286.1">
    <property type="nucleotide sequence ID" value="NZ_CP109106.1"/>
</dbReference>
<accession>A0ABZ1FT55</accession>
<protein>
    <submittedName>
        <fullName evidence="1">Uncharacterized protein</fullName>
    </submittedName>
</protein>
<proteinExistence type="predicted"/>
<keyword evidence="2" id="KW-1185">Reference proteome</keyword>
<dbReference type="Proteomes" id="UP001344251">
    <property type="component" value="Chromosome"/>
</dbReference>
<sequence length="97" mass="10068">MGSRGFGCGLAQRERVGGHDRLVGQLAQAKPAMPLASFLRFRALEAALMFSTPGPMAAAIASDSSPPDITTYWQVVTLMPCTVGTAEAVRGATEVGS</sequence>
<evidence type="ECO:0000313" key="1">
    <source>
        <dbReference type="EMBL" id="WSB73664.1"/>
    </source>
</evidence>
<evidence type="ECO:0000313" key="2">
    <source>
        <dbReference type="Proteomes" id="UP001344251"/>
    </source>
</evidence>